<dbReference type="Gene3D" id="3.10.290.10">
    <property type="entry name" value="RNA-binding S4 domain"/>
    <property type="match status" value="1"/>
</dbReference>
<dbReference type="FunCoup" id="A0A543AQX4">
    <property type="interactions" value="149"/>
</dbReference>
<dbReference type="InterPro" id="IPR042092">
    <property type="entry name" value="PsdUridine_s_RsuA/RluB/E/F_cat"/>
</dbReference>
<feature type="domain" description="RNA-binding S4" evidence="6">
    <location>
        <begin position="12"/>
        <end position="71"/>
    </location>
</feature>
<dbReference type="RefSeq" id="WP_211347490.1">
    <property type="nucleotide sequence ID" value="NZ_JBHTGS010000002.1"/>
</dbReference>
<reference evidence="7 8" key="1">
    <citation type="submission" date="2019-06" db="EMBL/GenBank/DDBJ databases">
        <title>Sequencing the genomes of 1000 actinobacteria strains.</title>
        <authorList>
            <person name="Klenk H.-P."/>
        </authorList>
    </citation>
    <scope>NUCLEOTIDE SEQUENCE [LARGE SCALE GENOMIC DNA]</scope>
    <source>
        <strain evidence="7 8">DSM 45928</strain>
    </source>
</reference>
<gene>
    <name evidence="7" type="ORF">FB566_0480</name>
</gene>
<dbReference type="FunFam" id="3.10.290.10:FF:000003">
    <property type="entry name" value="Pseudouridine synthase"/>
    <property type="match status" value="1"/>
</dbReference>
<comment type="caution">
    <text evidence="7">The sequence shown here is derived from an EMBL/GenBank/DDBJ whole genome shotgun (WGS) entry which is preliminary data.</text>
</comment>
<dbReference type="PROSITE" id="PS01149">
    <property type="entry name" value="PSI_RSU"/>
    <property type="match status" value="1"/>
</dbReference>
<comment type="catalytic activity">
    <reaction evidence="1">
        <text>a uridine in RNA = a pseudouridine in RNA</text>
        <dbReference type="Rhea" id="RHEA:48348"/>
        <dbReference type="Rhea" id="RHEA-COMP:12068"/>
        <dbReference type="Rhea" id="RHEA-COMP:12069"/>
        <dbReference type="ChEBI" id="CHEBI:65314"/>
        <dbReference type="ChEBI" id="CHEBI:65315"/>
    </reaction>
</comment>
<dbReference type="Gene3D" id="3.30.70.580">
    <property type="entry name" value="Pseudouridine synthase I, catalytic domain, N-terminal subdomain"/>
    <property type="match status" value="1"/>
</dbReference>
<evidence type="ECO:0000256" key="1">
    <source>
        <dbReference type="ARBA" id="ARBA00000073"/>
    </source>
</evidence>
<dbReference type="CDD" id="cd02870">
    <property type="entry name" value="PseudoU_synth_RsuA_like"/>
    <property type="match status" value="1"/>
</dbReference>
<evidence type="ECO:0000313" key="7">
    <source>
        <dbReference type="EMBL" id="TQL74988.1"/>
    </source>
</evidence>
<dbReference type="GO" id="GO:0003723">
    <property type="term" value="F:RNA binding"/>
    <property type="evidence" value="ECO:0007669"/>
    <property type="project" value="UniProtKB-KW"/>
</dbReference>
<evidence type="ECO:0000259" key="6">
    <source>
        <dbReference type="SMART" id="SM00363"/>
    </source>
</evidence>
<name>A0A543AQX4_9ACTN</name>
<dbReference type="GO" id="GO:0120159">
    <property type="term" value="F:rRNA pseudouridine synthase activity"/>
    <property type="evidence" value="ECO:0007669"/>
    <property type="project" value="UniProtKB-ARBA"/>
</dbReference>
<dbReference type="InterPro" id="IPR050343">
    <property type="entry name" value="RsuA_PseudoU_synthase"/>
</dbReference>
<evidence type="ECO:0000256" key="4">
    <source>
        <dbReference type="PROSITE-ProRule" id="PRU00182"/>
    </source>
</evidence>
<dbReference type="Pfam" id="PF00849">
    <property type="entry name" value="PseudoU_synth_2"/>
    <property type="match status" value="1"/>
</dbReference>
<dbReference type="PANTHER" id="PTHR47683">
    <property type="entry name" value="PSEUDOURIDINE SYNTHASE FAMILY PROTEIN-RELATED"/>
    <property type="match status" value="1"/>
</dbReference>
<dbReference type="AlphaFoldDB" id="A0A543AQX4"/>
<organism evidence="7 8">
    <name type="scientific">Stackebrandtia endophytica</name>
    <dbReference type="NCBI Taxonomy" id="1496996"/>
    <lineage>
        <taxon>Bacteria</taxon>
        <taxon>Bacillati</taxon>
        <taxon>Actinomycetota</taxon>
        <taxon>Actinomycetes</taxon>
        <taxon>Glycomycetales</taxon>
        <taxon>Glycomycetaceae</taxon>
        <taxon>Stackebrandtia</taxon>
    </lineage>
</organism>
<dbReference type="InterPro" id="IPR020094">
    <property type="entry name" value="TruA/RsuA/RluB/E/F_N"/>
</dbReference>
<proteinExistence type="inferred from homology"/>
<dbReference type="GO" id="GO:0000455">
    <property type="term" value="P:enzyme-directed rRNA pseudouridine synthesis"/>
    <property type="evidence" value="ECO:0007669"/>
    <property type="project" value="UniProtKB-ARBA"/>
</dbReference>
<dbReference type="SMART" id="SM00363">
    <property type="entry name" value="S4"/>
    <property type="match status" value="1"/>
</dbReference>
<keyword evidence="4" id="KW-0694">RNA-binding</keyword>
<evidence type="ECO:0000256" key="5">
    <source>
        <dbReference type="RuleBase" id="RU003887"/>
    </source>
</evidence>
<dbReference type="SUPFAM" id="SSF55174">
    <property type="entry name" value="Alpha-L RNA-binding motif"/>
    <property type="match status" value="1"/>
</dbReference>
<dbReference type="NCBIfam" id="TIGR00093">
    <property type="entry name" value="pseudouridine synthase"/>
    <property type="match status" value="1"/>
</dbReference>
<dbReference type="EC" id="5.4.99.-" evidence="5"/>
<dbReference type="Pfam" id="PF01479">
    <property type="entry name" value="S4"/>
    <property type="match status" value="1"/>
</dbReference>
<dbReference type="InterPro" id="IPR018496">
    <property type="entry name" value="PsdUridine_synth_RsuA/RluB_CS"/>
</dbReference>
<dbReference type="InterPro" id="IPR002942">
    <property type="entry name" value="S4_RNA-bd"/>
</dbReference>
<dbReference type="InterPro" id="IPR006145">
    <property type="entry name" value="PsdUridine_synth_RsuA/RluA"/>
</dbReference>
<dbReference type="InterPro" id="IPR020103">
    <property type="entry name" value="PsdUridine_synth_cat_dom_sf"/>
</dbReference>
<accession>A0A543AQX4</accession>
<evidence type="ECO:0000256" key="3">
    <source>
        <dbReference type="ARBA" id="ARBA00023235"/>
    </source>
</evidence>
<evidence type="ECO:0000313" key="8">
    <source>
        <dbReference type="Proteomes" id="UP000317043"/>
    </source>
</evidence>
<dbReference type="Proteomes" id="UP000317043">
    <property type="component" value="Unassembled WGS sequence"/>
</dbReference>
<dbReference type="InterPro" id="IPR000748">
    <property type="entry name" value="PsdUridine_synth_RsuA/RluB/E/F"/>
</dbReference>
<comment type="similarity">
    <text evidence="2 5">Belongs to the pseudouridine synthase RsuA family.</text>
</comment>
<dbReference type="PANTHER" id="PTHR47683:SF2">
    <property type="entry name" value="RNA-BINDING S4 DOMAIN-CONTAINING PROTEIN"/>
    <property type="match status" value="1"/>
</dbReference>
<keyword evidence="3 5" id="KW-0413">Isomerase</keyword>
<dbReference type="InterPro" id="IPR036986">
    <property type="entry name" value="S4_RNA-bd_sf"/>
</dbReference>
<keyword evidence="8" id="KW-1185">Reference proteome</keyword>
<evidence type="ECO:0000256" key="2">
    <source>
        <dbReference type="ARBA" id="ARBA00008348"/>
    </source>
</evidence>
<protein>
    <recommendedName>
        <fullName evidence="5">Pseudouridine synthase</fullName>
        <ecNumber evidence="5">5.4.99.-</ecNumber>
    </recommendedName>
</protein>
<dbReference type="InParanoid" id="A0A543AQX4"/>
<sequence length="248" mass="27257">MKPDPRTNTDGIRLQKVLAAAGVGSRRACEELIAAGRVTVDGKKAVLGRRVDPESAVIHVDGERVITDVRTVHYALNKPRGVVSTMDDEQGRRNLTEFTTGINERVFHVGRLDLESEGLLLLTNDGELSQRLAHPSHEITKVYRCQVTGYAGPAIARRMAAGITLEDGPVKVEDFKVIDEFGDQSLVEVAVHEGRKHLVRRLLDEVGLPVNRLVRIAIGDVKLGNLKPGTIRRLRPDEIASLYRAVGL</sequence>
<dbReference type="CDD" id="cd00165">
    <property type="entry name" value="S4"/>
    <property type="match status" value="1"/>
</dbReference>
<dbReference type="SUPFAM" id="SSF55120">
    <property type="entry name" value="Pseudouridine synthase"/>
    <property type="match status" value="1"/>
</dbReference>
<dbReference type="Gene3D" id="3.30.70.1560">
    <property type="entry name" value="Alpha-L RNA-binding motif"/>
    <property type="match status" value="1"/>
</dbReference>
<dbReference type="EMBL" id="VFOW01000001">
    <property type="protein sequence ID" value="TQL74988.1"/>
    <property type="molecule type" value="Genomic_DNA"/>
</dbReference>
<dbReference type="PROSITE" id="PS50889">
    <property type="entry name" value="S4"/>
    <property type="match status" value="1"/>
</dbReference>